<evidence type="ECO:0000256" key="3">
    <source>
        <dbReference type="ARBA" id="ARBA00023136"/>
    </source>
</evidence>
<dbReference type="SUPFAM" id="SSF53850">
    <property type="entry name" value="Periplasmic binding protein-like II"/>
    <property type="match status" value="1"/>
</dbReference>
<name>A0A7X2Z5M1_9BACL</name>
<dbReference type="Gene3D" id="3.40.190.10">
    <property type="entry name" value="Periplasmic binding protein-like II"/>
    <property type="match status" value="1"/>
</dbReference>
<dbReference type="AlphaFoldDB" id="A0A7X2Z5M1"/>
<gene>
    <name evidence="7" type="ORF">GNP95_24105</name>
</gene>
<dbReference type="Pfam" id="PF01547">
    <property type="entry name" value="SBP_bac_1"/>
    <property type="match status" value="1"/>
</dbReference>
<evidence type="ECO:0000313" key="7">
    <source>
        <dbReference type="EMBL" id="MUG48031.1"/>
    </source>
</evidence>
<accession>A0A7X2Z5M1</accession>
<keyword evidence="1" id="KW-1003">Cell membrane</keyword>
<evidence type="ECO:0000256" key="1">
    <source>
        <dbReference type="ARBA" id="ARBA00022475"/>
    </source>
</evidence>
<dbReference type="Proteomes" id="UP000447876">
    <property type="component" value="Unassembled WGS sequence"/>
</dbReference>
<feature type="compositionally biased region" description="Low complexity" evidence="6">
    <location>
        <begin position="32"/>
        <end position="48"/>
    </location>
</feature>
<dbReference type="PROSITE" id="PS51257">
    <property type="entry name" value="PROKAR_LIPOPROTEIN"/>
    <property type="match status" value="1"/>
</dbReference>
<dbReference type="PANTHER" id="PTHR43649:SF33">
    <property type="entry name" value="POLYGALACTURONAN_RHAMNOGALACTURONAN-BINDING PROTEIN YTCQ"/>
    <property type="match status" value="1"/>
</dbReference>
<organism evidence="7 8">
    <name type="scientific">Paenibacillus woosongensis</name>
    <dbReference type="NCBI Taxonomy" id="307580"/>
    <lineage>
        <taxon>Bacteria</taxon>
        <taxon>Bacillati</taxon>
        <taxon>Bacillota</taxon>
        <taxon>Bacilli</taxon>
        <taxon>Bacillales</taxon>
        <taxon>Paenibacillaceae</taxon>
        <taxon>Paenibacillus</taxon>
    </lineage>
</organism>
<reference evidence="7 8" key="1">
    <citation type="submission" date="2019-11" db="EMBL/GenBank/DDBJ databases">
        <title>Draft genome sequences of five Paenibacillus species of dairy origin.</title>
        <authorList>
            <person name="Olajide A.M."/>
            <person name="Chen S."/>
            <person name="Lapointe G."/>
        </authorList>
    </citation>
    <scope>NUCLEOTIDE SEQUENCE [LARGE SCALE GENOMIC DNA]</scope>
    <source>
        <strain evidence="7 8">12CR55</strain>
    </source>
</reference>
<evidence type="ECO:0000256" key="4">
    <source>
        <dbReference type="ARBA" id="ARBA00023139"/>
    </source>
</evidence>
<protein>
    <submittedName>
        <fullName evidence="7">Extracellular solute-binding protein</fullName>
    </submittedName>
</protein>
<dbReference type="PANTHER" id="PTHR43649">
    <property type="entry name" value="ARABINOSE-BINDING PROTEIN-RELATED"/>
    <property type="match status" value="1"/>
</dbReference>
<feature type="region of interest" description="Disordered" evidence="6">
    <location>
        <begin position="28"/>
        <end position="53"/>
    </location>
</feature>
<evidence type="ECO:0000256" key="5">
    <source>
        <dbReference type="ARBA" id="ARBA00023288"/>
    </source>
</evidence>
<keyword evidence="2" id="KW-0732">Signal</keyword>
<dbReference type="RefSeq" id="WP_155613378.1">
    <property type="nucleotide sequence ID" value="NZ_WNZW01000018.1"/>
</dbReference>
<comment type="caution">
    <text evidence="7">The sequence shown here is derived from an EMBL/GenBank/DDBJ whole genome shotgun (WGS) entry which is preliminary data.</text>
</comment>
<evidence type="ECO:0000256" key="6">
    <source>
        <dbReference type="SAM" id="MobiDB-lite"/>
    </source>
</evidence>
<dbReference type="OrthoDB" id="9808332at2"/>
<keyword evidence="4" id="KW-0564">Palmitate</keyword>
<dbReference type="InterPro" id="IPR006059">
    <property type="entry name" value="SBP"/>
</dbReference>
<dbReference type="CDD" id="cd13585">
    <property type="entry name" value="PBP2_TMBP_like"/>
    <property type="match status" value="1"/>
</dbReference>
<keyword evidence="3" id="KW-0472">Membrane</keyword>
<sequence length="456" mass="49906">MMHMRQYTGAILAIVLILALALTGCGSNKTESQGGSNSGNSGNHSDNSPGKPVTITFWDENSGPQRTPHYEELIKRFEAAHPNIKVEYVGLPASSAKQKYDVAIASDDMPDIGGINQFWISDFVAKGVLLDLEDYFSSWSEKDKIAASAIDGSRSSAPDGKLYQIPNTSNYSTLWYRADWFEDAGIGVPQTFDEFFATADALTDSAKDRYGFTIRGGSGSSKQLTEILYAYSGITDYFDQDGKATVNDPAHVEFLNQYVQLYGTNTPTSDVTNGYKEMVAVFDTGIAAMLQHNLGSYGEHTKAFGANAAEFKASPLPKSQQGYRVVTGGDNVGLAIFKSSKHKDAAWKFLTFLASEESQNYWNQNIGQMPTHIDSLNSDWVKSSQHILALSEAIADPATKVLIPPIYLPDYSSIQLNVLEPGFQSVLLGKVSPQDFLDEWAQAMEAALAEYQNSFE</sequence>
<keyword evidence="5" id="KW-0449">Lipoprotein</keyword>
<evidence type="ECO:0000256" key="2">
    <source>
        <dbReference type="ARBA" id="ARBA00022729"/>
    </source>
</evidence>
<dbReference type="EMBL" id="WNZW01000018">
    <property type="protein sequence ID" value="MUG48031.1"/>
    <property type="molecule type" value="Genomic_DNA"/>
</dbReference>
<proteinExistence type="predicted"/>
<evidence type="ECO:0000313" key="8">
    <source>
        <dbReference type="Proteomes" id="UP000447876"/>
    </source>
</evidence>
<dbReference type="InterPro" id="IPR050490">
    <property type="entry name" value="Bact_solute-bd_prot1"/>
</dbReference>